<keyword evidence="5" id="KW-1185">Reference proteome</keyword>
<sequence>MFHDKRRKGLYVFISLLILTVGTFALNKVINTGEDLPVLDEANSFVMEDAYYEPYDSNNQKVKLLAFFYTNCPDICPLTMMDFSLLQQDLEESNLIGTEVELVAITLDPEVDTHEVIKDYAENFNANREGWRFLLGTPEETKRIADSFHMKYKKVEGDYIAHNTTMFLIDQNNKIRGLYDMANAKERVDREEIMNSIEKLVESKK</sequence>
<dbReference type="InterPro" id="IPR013766">
    <property type="entry name" value="Thioredoxin_domain"/>
</dbReference>
<dbReference type="Gene3D" id="3.40.30.10">
    <property type="entry name" value="Glutaredoxin"/>
    <property type="match status" value="1"/>
</dbReference>
<dbReference type="SUPFAM" id="SSF52833">
    <property type="entry name" value="Thioredoxin-like"/>
    <property type="match status" value="1"/>
</dbReference>
<comment type="similarity">
    <text evidence="1">Belongs to the SCO1/2 family.</text>
</comment>
<reference evidence="4 5" key="1">
    <citation type="submission" date="2020-07" db="EMBL/GenBank/DDBJ databases">
        <title>Fungal Genomes of the International Space Station.</title>
        <authorList>
            <person name="Seuylemezian A."/>
            <person name="Singh N.K."/>
            <person name="Wood J."/>
            <person name="Venkateswaran K."/>
        </authorList>
    </citation>
    <scope>NUCLEOTIDE SEQUENCE [LARGE SCALE GENOMIC DNA]</scope>
    <source>
        <strain evidence="4 5">PL-B2</strain>
    </source>
</reference>
<comment type="caution">
    <text evidence="4">The sequence shown here is derived from an EMBL/GenBank/DDBJ whole genome shotgun (WGS) entry which is preliminary data.</text>
</comment>
<dbReference type="EMBL" id="JACWFH010000007">
    <property type="protein sequence ID" value="MBY0095893.1"/>
    <property type="molecule type" value="Genomic_DNA"/>
</dbReference>
<evidence type="ECO:0000313" key="4">
    <source>
        <dbReference type="EMBL" id="MBY0095893.1"/>
    </source>
</evidence>
<dbReference type="PANTHER" id="PTHR12151:SF25">
    <property type="entry name" value="LINALOOL DEHYDRATASE_ISOMERASE DOMAIN-CONTAINING PROTEIN"/>
    <property type="match status" value="1"/>
</dbReference>
<accession>A0ABS7K0W3</accession>
<keyword evidence="2" id="KW-0186">Copper</keyword>
<name>A0ABS7K0W3_9BACI</name>
<gene>
    <name evidence="4" type="ORF">H0185_03620</name>
</gene>
<evidence type="ECO:0000256" key="2">
    <source>
        <dbReference type="ARBA" id="ARBA00023008"/>
    </source>
</evidence>
<dbReference type="PANTHER" id="PTHR12151">
    <property type="entry name" value="ELECTRON TRANSPORT PROTIN SCO1/SENC FAMILY MEMBER"/>
    <property type="match status" value="1"/>
</dbReference>
<protein>
    <submittedName>
        <fullName evidence="4">SCO family protein</fullName>
    </submittedName>
</protein>
<dbReference type="InterPro" id="IPR003782">
    <property type="entry name" value="SCO1/SenC"/>
</dbReference>
<evidence type="ECO:0000259" key="3">
    <source>
        <dbReference type="PROSITE" id="PS51352"/>
    </source>
</evidence>
<proteinExistence type="inferred from homology"/>
<dbReference type="PROSITE" id="PS51352">
    <property type="entry name" value="THIOREDOXIN_2"/>
    <property type="match status" value="1"/>
</dbReference>
<dbReference type="Proteomes" id="UP000769780">
    <property type="component" value="Unassembled WGS sequence"/>
</dbReference>
<organism evidence="4 5">
    <name type="scientific">Mesobacillus maritimus</name>
    <dbReference type="NCBI Taxonomy" id="1643336"/>
    <lineage>
        <taxon>Bacteria</taxon>
        <taxon>Bacillati</taxon>
        <taxon>Bacillota</taxon>
        <taxon>Bacilli</taxon>
        <taxon>Bacillales</taxon>
        <taxon>Bacillaceae</taxon>
        <taxon>Mesobacillus</taxon>
    </lineage>
</organism>
<evidence type="ECO:0000256" key="1">
    <source>
        <dbReference type="ARBA" id="ARBA00010996"/>
    </source>
</evidence>
<dbReference type="Pfam" id="PF02630">
    <property type="entry name" value="SCO1-SenC"/>
    <property type="match status" value="1"/>
</dbReference>
<dbReference type="InterPro" id="IPR036249">
    <property type="entry name" value="Thioredoxin-like_sf"/>
</dbReference>
<dbReference type="RefSeq" id="WP_221871281.1">
    <property type="nucleotide sequence ID" value="NZ_JACWFH010000007.1"/>
</dbReference>
<dbReference type="CDD" id="cd02968">
    <property type="entry name" value="SCO"/>
    <property type="match status" value="1"/>
</dbReference>
<feature type="domain" description="Thioredoxin" evidence="3">
    <location>
        <begin position="36"/>
        <end position="202"/>
    </location>
</feature>
<evidence type="ECO:0000313" key="5">
    <source>
        <dbReference type="Proteomes" id="UP000769780"/>
    </source>
</evidence>